<dbReference type="PANTHER" id="PTHR42722:SF1">
    <property type="entry name" value="VALINE DEHYDROGENASE"/>
    <property type="match status" value="1"/>
</dbReference>
<gene>
    <name evidence="9" type="ORF">Q8A57_01355</name>
</gene>
<dbReference type="InterPro" id="IPR006097">
    <property type="entry name" value="Glu/Leu/Phe/Val/Trp_DH_dimer"/>
</dbReference>
<evidence type="ECO:0000259" key="8">
    <source>
        <dbReference type="SMART" id="SM00839"/>
    </source>
</evidence>
<organism evidence="9 10">
    <name type="scientific">Porticoccus litoralis</name>
    <dbReference type="NCBI Taxonomy" id="434086"/>
    <lineage>
        <taxon>Bacteria</taxon>
        <taxon>Pseudomonadati</taxon>
        <taxon>Pseudomonadota</taxon>
        <taxon>Gammaproteobacteria</taxon>
        <taxon>Cellvibrionales</taxon>
        <taxon>Porticoccaceae</taxon>
        <taxon>Porticoccus</taxon>
    </lineage>
</organism>
<dbReference type="FunFam" id="3.40.50.10860:FF:000010">
    <property type="entry name" value="Leucine dehydrogenase"/>
    <property type="match status" value="1"/>
</dbReference>
<dbReference type="SUPFAM" id="SSF51735">
    <property type="entry name" value="NAD(P)-binding Rossmann-fold domains"/>
    <property type="match status" value="1"/>
</dbReference>
<keyword evidence="10" id="KW-1185">Reference proteome</keyword>
<feature type="binding site" evidence="6">
    <location>
        <begin position="180"/>
        <end position="185"/>
    </location>
    <ligand>
        <name>NAD(+)</name>
        <dbReference type="ChEBI" id="CHEBI:57540"/>
    </ligand>
</feature>
<dbReference type="RefSeq" id="WP_305169126.1">
    <property type="nucleotide sequence ID" value="NZ_JAUUUU010000001.1"/>
</dbReference>
<evidence type="ECO:0000313" key="10">
    <source>
        <dbReference type="Proteomes" id="UP001178354"/>
    </source>
</evidence>
<evidence type="ECO:0000256" key="4">
    <source>
        <dbReference type="ARBA" id="ARBA00023027"/>
    </source>
</evidence>
<dbReference type="CDD" id="cd01075">
    <property type="entry name" value="NAD_bind_Leu_Phe_Val_DH"/>
    <property type="match status" value="1"/>
</dbReference>
<evidence type="ECO:0000313" key="9">
    <source>
        <dbReference type="EMBL" id="MDP1519614.1"/>
    </source>
</evidence>
<proteinExistence type="inferred from homology"/>
<dbReference type="InterPro" id="IPR006095">
    <property type="entry name" value="Glu/Leu/Phe/Val/Trp_DH"/>
</dbReference>
<comment type="similarity">
    <text evidence="2 7">Belongs to the Glu/Leu/Phe/Val dehydrogenases family.</text>
</comment>
<dbReference type="PANTHER" id="PTHR42722">
    <property type="entry name" value="LEUCINE DEHYDROGENASE"/>
    <property type="match status" value="1"/>
</dbReference>
<dbReference type="InterPro" id="IPR036291">
    <property type="entry name" value="NAD(P)-bd_dom_sf"/>
</dbReference>
<keyword evidence="4 6" id="KW-0520">NAD</keyword>
<dbReference type="AlphaFoldDB" id="A0AAW8AZ92"/>
<evidence type="ECO:0000256" key="2">
    <source>
        <dbReference type="ARBA" id="ARBA00006382"/>
    </source>
</evidence>
<accession>A0AAW8AZ92</accession>
<feature type="active site" description="Proton donor/acceptor" evidence="5">
    <location>
        <position position="80"/>
    </location>
</feature>
<evidence type="ECO:0000256" key="6">
    <source>
        <dbReference type="PIRSR" id="PIRSR000188-2"/>
    </source>
</evidence>
<feature type="domain" description="Glutamate/phenylalanine/leucine/valine/L-tryptophan dehydrogenase C-terminal" evidence="8">
    <location>
        <begin position="144"/>
        <end position="352"/>
    </location>
</feature>
<reference evidence="9" key="1">
    <citation type="journal article" date="2010" name="Int. J. Syst. Evol. Microbiol.">
        <title>Porticoccus litoralis gen. nov., sp. nov., a gammaproteobacterium isolated from the Yellow Sea.</title>
        <authorList>
            <person name="Oh H.M."/>
            <person name="Kim H."/>
            <person name="Kim K.M."/>
            <person name="Min G.S."/>
            <person name="Cho J.C."/>
        </authorList>
    </citation>
    <scope>NUCLEOTIDE SEQUENCE</scope>
    <source>
        <strain evidence="9">DSM 25064</strain>
    </source>
</reference>
<dbReference type="SUPFAM" id="SSF53223">
    <property type="entry name" value="Aminoacid dehydrogenase-like, N-terminal domain"/>
    <property type="match status" value="1"/>
</dbReference>
<dbReference type="Pfam" id="PF02812">
    <property type="entry name" value="ELFV_dehydrog_N"/>
    <property type="match status" value="1"/>
</dbReference>
<dbReference type="SMART" id="SM00839">
    <property type="entry name" value="ELFV_dehydrog"/>
    <property type="match status" value="1"/>
</dbReference>
<dbReference type="Pfam" id="PF00208">
    <property type="entry name" value="ELFV_dehydrog"/>
    <property type="match status" value="2"/>
</dbReference>
<dbReference type="InterPro" id="IPR016211">
    <property type="entry name" value="Glu/Phe/Leu/Val/Trp_DH_bac/arc"/>
</dbReference>
<evidence type="ECO:0000256" key="3">
    <source>
        <dbReference type="ARBA" id="ARBA00023002"/>
    </source>
</evidence>
<evidence type="ECO:0000256" key="1">
    <source>
        <dbReference type="ARBA" id="ARBA00003868"/>
    </source>
</evidence>
<name>A0AAW8AZ92_9GAMM</name>
<dbReference type="InterPro" id="IPR033524">
    <property type="entry name" value="Glu/Leu/Phe/Val_DH_AS"/>
</dbReference>
<dbReference type="InterPro" id="IPR046346">
    <property type="entry name" value="Aminoacid_DH-like_N_sf"/>
</dbReference>
<keyword evidence="3 7" id="KW-0560">Oxidoreductase</keyword>
<dbReference type="InterPro" id="IPR006096">
    <property type="entry name" value="Glu/Leu/Phe/Val/Trp_DH_C"/>
</dbReference>
<comment type="function">
    <text evidence="1">Catalyzes the reversible oxidative deamination of glutamate to alpha-ketoglutarate and ammonia.</text>
</comment>
<sequence>MSVFQHPDYDSHEKLVFHHDASSGLKAIIAIHNTNLGCALGGCRMWPYASDDEAITDVLRLSRGMTYKAAITGLNLGGGKAVIIGDPLRDKTPQRLKAMGRLVESLHGEYVTAEDVGIGEQDVAMMSTETRYATGFEHVAGVSGDPSPYTAYGVFRGIEQAARFQLGWDTLAGIRVAIQGVGKVGYELARLLSAAGARVYAADIFTDNLKKAVADLGVIPVLPEDILRQPAEVFSPCAMGAVINETGLRELAAPVVAGSANNQLSTAEDGQRLQAAGILYVPDYVINAGGLIDVYYQYFGADRQEVLRHIDEMAAKTLPEIFQRSKVTGAATSDVADELARSRFMGSTQAHTDAA</sequence>
<dbReference type="GO" id="GO:0000166">
    <property type="term" value="F:nucleotide binding"/>
    <property type="evidence" value="ECO:0007669"/>
    <property type="project" value="UniProtKB-KW"/>
</dbReference>
<dbReference type="PRINTS" id="PR00082">
    <property type="entry name" value="GLFDHDRGNASE"/>
</dbReference>
<keyword evidence="6" id="KW-0547">Nucleotide-binding</keyword>
<dbReference type="GO" id="GO:0006520">
    <property type="term" value="P:amino acid metabolic process"/>
    <property type="evidence" value="ECO:0007669"/>
    <property type="project" value="InterPro"/>
</dbReference>
<protein>
    <submittedName>
        <fullName evidence="9">Glu/Leu/Phe/Val dehydrogenase dimerization domain-containing protein</fullName>
    </submittedName>
</protein>
<dbReference type="Proteomes" id="UP001178354">
    <property type="component" value="Unassembled WGS sequence"/>
</dbReference>
<dbReference type="PIRSF" id="PIRSF000188">
    <property type="entry name" value="Phe_leu_dh"/>
    <property type="match status" value="1"/>
</dbReference>
<dbReference type="GO" id="GO:0016639">
    <property type="term" value="F:oxidoreductase activity, acting on the CH-NH2 group of donors, NAD or NADP as acceptor"/>
    <property type="evidence" value="ECO:0007669"/>
    <property type="project" value="InterPro"/>
</dbReference>
<evidence type="ECO:0000256" key="7">
    <source>
        <dbReference type="RuleBase" id="RU004417"/>
    </source>
</evidence>
<dbReference type="PROSITE" id="PS00074">
    <property type="entry name" value="GLFV_DEHYDROGENASE"/>
    <property type="match status" value="1"/>
</dbReference>
<comment type="caution">
    <text evidence="9">The sequence shown here is derived from an EMBL/GenBank/DDBJ whole genome shotgun (WGS) entry which is preliminary data.</text>
</comment>
<dbReference type="EMBL" id="JAUUUU010000001">
    <property type="protein sequence ID" value="MDP1519614.1"/>
    <property type="molecule type" value="Genomic_DNA"/>
</dbReference>
<evidence type="ECO:0000256" key="5">
    <source>
        <dbReference type="PIRSR" id="PIRSR000188-1"/>
    </source>
</evidence>
<dbReference type="Gene3D" id="3.40.50.720">
    <property type="entry name" value="NAD(P)-binding Rossmann-like Domain"/>
    <property type="match status" value="1"/>
</dbReference>
<reference evidence="9" key="2">
    <citation type="submission" date="2023-08" db="EMBL/GenBank/DDBJ databases">
        <authorList>
            <person name="Luo J."/>
        </authorList>
    </citation>
    <scope>NUCLEOTIDE SEQUENCE</scope>
    <source>
        <strain evidence="9">DSM 25064</strain>
    </source>
</reference>
<dbReference type="Gene3D" id="3.40.50.10860">
    <property type="entry name" value="Leucine Dehydrogenase, chain A, domain 1"/>
    <property type="match status" value="1"/>
</dbReference>